<name>A0A7G6UHQ2_9PROT</name>
<accession>A0A7G6UHQ2</accession>
<proteinExistence type="predicted"/>
<evidence type="ECO:0000313" key="1">
    <source>
        <dbReference type="EMBL" id="QND78549.1"/>
    </source>
</evidence>
<organism evidence="1 2">
    <name type="scientific">Candidatus Nasuia deltocephalincola</name>
    <dbReference type="NCBI Taxonomy" id="1160784"/>
    <lineage>
        <taxon>Bacteria</taxon>
        <taxon>Pseudomonadati</taxon>
        <taxon>Pseudomonadota</taxon>
        <taxon>Betaproteobacteria</taxon>
        <taxon>Candidatus Nasuia</taxon>
    </lineage>
</organism>
<protein>
    <submittedName>
        <fullName evidence="1">Uncharacterized protein</fullName>
    </submittedName>
</protein>
<reference evidence="1 2" key="1">
    <citation type="submission" date="2020-07" db="EMBL/GenBank/DDBJ databases">
        <title>Mutational pressure drives differential genome stability in two bacterial endosymbionts of sap feeding insects.</title>
        <authorList>
            <person name="Waneka G."/>
        </authorList>
    </citation>
    <scope>NUCLEOTIDE SEQUENCE [LARGE SCALE GENOMIC DNA]</scope>
    <source>
        <strain evidence="1">NAS-MSEV</strain>
    </source>
</reference>
<sequence length="80" mass="9972">MYKCLKFFKKVFLKFKNIIFSHKMKNIFKKTPKTLISRYIKNLYFNKKEDNLQNLKQCKKYLIFKLKHFFLKNNDIKIDV</sequence>
<evidence type="ECO:0000313" key="2">
    <source>
        <dbReference type="Proteomes" id="UP000515745"/>
    </source>
</evidence>
<dbReference type="AlphaFoldDB" id="A0A7G6UHQ2"/>
<dbReference type="Proteomes" id="UP000515745">
    <property type="component" value="Chromosome"/>
</dbReference>
<gene>
    <name evidence="1" type="ORF">NASMSEV_087</name>
</gene>
<dbReference type="EMBL" id="CP060019">
    <property type="protein sequence ID" value="QND78549.1"/>
    <property type="molecule type" value="Genomic_DNA"/>
</dbReference>